<accession>A0A1B0ZF84</accession>
<dbReference type="KEGG" id="dva:DAD186_00470"/>
<dbReference type="Proteomes" id="UP000323865">
    <property type="component" value="Chromosome"/>
</dbReference>
<keyword evidence="5" id="KW-1185">Reference proteome</keyword>
<gene>
    <name evidence="2" type="ORF">DAD186_00470</name>
    <name evidence="3" type="ORF">FOB48_00705</name>
</gene>
<dbReference type="Proteomes" id="UP000092596">
    <property type="component" value="Chromosome"/>
</dbReference>
<dbReference type="EMBL" id="CP012117">
    <property type="protein sequence ID" value="ANP26606.1"/>
    <property type="molecule type" value="Genomic_DNA"/>
</dbReference>
<reference evidence="2 4" key="1">
    <citation type="submission" date="2015-06" db="EMBL/GenBank/DDBJ databases">
        <title>Investigation of pathophysiology for high-risk pregnancy and development of treatment modality based on it.</title>
        <authorList>
            <person name="Kim B.-C."/>
            <person name="Lim S."/>
        </authorList>
    </citation>
    <scope>NUCLEOTIDE SEQUENCE [LARGE SCALE GENOMIC DNA]</scope>
    <source>
        <strain evidence="2 4">AD1-86</strain>
    </source>
</reference>
<evidence type="ECO:0000313" key="5">
    <source>
        <dbReference type="Proteomes" id="UP000323865"/>
    </source>
</evidence>
<proteinExistence type="predicted"/>
<evidence type="ECO:0008006" key="6">
    <source>
        <dbReference type="Google" id="ProtNLM"/>
    </source>
</evidence>
<evidence type="ECO:0000313" key="2">
    <source>
        <dbReference type="EMBL" id="ANP26606.1"/>
    </source>
</evidence>
<keyword evidence="1" id="KW-0175">Coiled coil</keyword>
<organism evidence="2 4">
    <name type="scientific">Dermabacter vaginalis</name>
    <dbReference type="NCBI Taxonomy" id="1630135"/>
    <lineage>
        <taxon>Bacteria</taxon>
        <taxon>Bacillati</taxon>
        <taxon>Actinomycetota</taxon>
        <taxon>Actinomycetes</taxon>
        <taxon>Micrococcales</taxon>
        <taxon>Dermabacteraceae</taxon>
        <taxon>Dermabacter</taxon>
    </lineage>
</organism>
<evidence type="ECO:0000256" key="1">
    <source>
        <dbReference type="SAM" id="Coils"/>
    </source>
</evidence>
<dbReference type="EMBL" id="CP044108">
    <property type="protein sequence ID" value="QEU10974.1"/>
    <property type="molecule type" value="Genomic_DNA"/>
</dbReference>
<reference evidence="3 5" key="2">
    <citation type="submission" date="2019-09" db="EMBL/GenBank/DDBJ databases">
        <title>FDA dAtabase for Regulatory Grade micrObial Sequences (FDA-ARGOS): Supporting development and validation of Infectious Disease Dx tests.</title>
        <authorList>
            <person name="Sciortino C."/>
            <person name="Tallon L."/>
            <person name="Sadzewicz L."/>
            <person name="Vavikolanu K."/>
            <person name="Mehta A."/>
            <person name="Aluvathingal J."/>
            <person name="Nadendla S."/>
            <person name="Nandy P."/>
            <person name="Geyer C."/>
            <person name="Yan Y."/>
            <person name="Sichtig H."/>
        </authorList>
    </citation>
    <scope>NUCLEOTIDE SEQUENCE [LARGE SCALE GENOMIC DNA]</scope>
    <source>
        <strain evidence="3 5">FDAARGOS_640</strain>
    </source>
</reference>
<evidence type="ECO:0000313" key="4">
    <source>
        <dbReference type="Proteomes" id="UP000092596"/>
    </source>
</evidence>
<evidence type="ECO:0000313" key="3">
    <source>
        <dbReference type="EMBL" id="QEU10974.1"/>
    </source>
</evidence>
<dbReference type="AlphaFoldDB" id="A0A1B0ZF84"/>
<dbReference type="STRING" id="1630135.DAD186_00470"/>
<protein>
    <recommendedName>
        <fullName evidence="6">WXG100 family type VII secretion target</fullName>
    </recommendedName>
</protein>
<dbReference type="RefSeq" id="WP_065247012.1">
    <property type="nucleotide sequence ID" value="NZ_CP012117.1"/>
</dbReference>
<feature type="coiled-coil region" evidence="1">
    <location>
        <begin position="79"/>
        <end position="106"/>
    </location>
</feature>
<sequence>MIFDVPEIESPAVVASGAADIRTAGETVEKRMKDTAGAWQPIRGQYDAPEAAQVHQAMDTPEQMAAEVKASAGQIAARLDAYSVELDLLQARKAKLEIEIAQFVSEKLAATVGLPGASAALAAREAELHEKCRQLRLDRDHADQDCAGSISGIVESTGDAIGKKFLRAITRGNDIEGDAGTGLQGLKLGTDFYKYRSMSFFYANGTIEIKEDWAPKYLKRLAGKGKFGKGLVKGLTGWDASNVVDPKAVLPESNPLSPLAKPTTATGTLQAFVARSTLKLQGESSRVPHKHSQAVTDGKWKSIKGTAKFMSKSGNYIGAAAAGVDSWQTDSHVNPDMGNVQKGARAGALATGAGVGGWAGGKAGAAMGAAIGSFGGPIGTVAGGVVGGIIGGVAGGSAGSWLAKKGNEKFLSQGIK</sequence>
<name>A0A1B0ZF84_9MICO</name>